<comment type="caution">
    <text evidence="3">The sequence shown here is derived from an EMBL/GenBank/DDBJ whole genome shotgun (WGS) entry which is preliminary data.</text>
</comment>
<keyword evidence="2" id="KW-0812">Transmembrane</keyword>
<keyword evidence="2" id="KW-0472">Membrane</keyword>
<evidence type="ECO:0000256" key="1">
    <source>
        <dbReference type="SAM" id="MobiDB-lite"/>
    </source>
</evidence>
<evidence type="ECO:0000313" key="3">
    <source>
        <dbReference type="EMBL" id="RZF41618.1"/>
    </source>
</evidence>
<reference evidence="3 4" key="1">
    <citation type="journal article" date="2017" name="Gigascience">
        <title>Genome sequence of the small brown planthopper, Laodelphax striatellus.</title>
        <authorList>
            <person name="Zhu J."/>
            <person name="Jiang F."/>
            <person name="Wang X."/>
            <person name="Yang P."/>
            <person name="Bao Y."/>
            <person name="Zhao W."/>
            <person name="Wang W."/>
            <person name="Lu H."/>
            <person name="Wang Q."/>
            <person name="Cui N."/>
            <person name="Li J."/>
            <person name="Chen X."/>
            <person name="Luo L."/>
            <person name="Yu J."/>
            <person name="Kang L."/>
            <person name="Cui F."/>
        </authorList>
    </citation>
    <scope>NUCLEOTIDE SEQUENCE [LARGE SCALE GENOMIC DNA]</scope>
    <source>
        <strain evidence="3">Lst14</strain>
    </source>
</reference>
<organism evidence="3 4">
    <name type="scientific">Laodelphax striatellus</name>
    <name type="common">Small brown planthopper</name>
    <name type="synonym">Delphax striatella</name>
    <dbReference type="NCBI Taxonomy" id="195883"/>
    <lineage>
        <taxon>Eukaryota</taxon>
        <taxon>Metazoa</taxon>
        <taxon>Ecdysozoa</taxon>
        <taxon>Arthropoda</taxon>
        <taxon>Hexapoda</taxon>
        <taxon>Insecta</taxon>
        <taxon>Pterygota</taxon>
        <taxon>Neoptera</taxon>
        <taxon>Paraneoptera</taxon>
        <taxon>Hemiptera</taxon>
        <taxon>Auchenorrhyncha</taxon>
        <taxon>Fulgoroidea</taxon>
        <taxon>Delphacidae</taxon>
        <taxon>Criomorphinae</taxon>
        <taxon>Laodelphax</taxon>
    </lineage>
</organism>
<dbReference type="EMBL" id="QKKF02016774">
    <property type="protein sequence ID" value="RZF41618.1"/>
    <property type="molecule type" value="Genomic_DNA"/>
</dbReference>
<dbReference type="AlphaFoldDB" id="A0A482X818"/>
<evidence type="ECO:0000256" key="2">
    <source>
        <dbReference type="SAM" id="Phobius"/>
    </source>
</evidence>
<proteinExistence type="predicted"/>
<dbReference type="OrthoDB" id="7674340at2759"/>
<evidence type="ECO:0000313" key="4">
    <source>
        <dbReference type="Proteomes" id="UP000291343"/>
    </source>
</evidence>
<keyword evidence="2" id="KW-1133">Transmembrane helix</keyword>
<accession>A0A482X818</accession>
<feature type="region of interest" description="Disordered" evidence="1">
    <location>
        <begin position="106"/>
        <end position="137"/>
    </location>
</feature>
<feature type="transmembrane region" description="Helical" evidence="2">
    <location>
        <begin position="42"/>
        <end position="65"/>
    </location>
</feature>
<dbReference type="Proteomes" id="UP000291343">
    <property type="component" value="Unassembled WGS sequence"/>
</dbReference>
<protein>
    <submittedName>
        <fullName evidence="3">Uncharacterized protein</fullName>
    </submittedName>
</protein>
<gene>
    <name evidence="3" type="ORF">LSTR_LSTR000332</name>
</gene>
<dbReference type="InParanoid" id="A0A482X818"/>
<sequence>MLSGLSSAQRLALLSATREKSGLSTTEGYRNMTTTPPLHAGVNVLLGGAMMSGMLLLVVCVCYCCHRRVNKPDYEPEQWIQVPEETDSTLQIFTLEQQCFEIAAEVERSRTPSPPPAYDEVVSSQSKKDDQSPPSYDSAVKLAACGYV</sequence>
<name>A0A482X818_LAOST</name>
<keyword evidence="4" id="KW-1185">Reference proteome</keyword>